<dbReference type="AlphaFoldDB" id="A0A8H3YW00"/>
<evidence type="ECO:0000313" key="3">
    <source>
        <dbReference type="Proteomes" id="UP000490939"/>
    </source>
</evidence>
<reference evidence="2 3" key="1">
    <citation type="submission" date="2019-07" db="EMBL/GenBank/DDBJ databases">
        <title>Venturia inaequalis Genome Resource.</title>
        <authorList>
            <person name="Lichtner F.J."/>
        </authorList>
    </citation>
    <scope>NUCLEOTIDE SEQUENCE [LARGE SCALE GENOMIC DNA]</scope>
    <source>
        <strain evidence="2 3">DMI_063113</strain>
    </source>
</reference>
<evidence type="ECO:0000313" key="2">
    <source>
        <dbReference type="EMBL" id="KAE9975729.1"/>
    </source>
</evidence>
<dbReference type="Pfam" id="PF06985">
    <property type="entry name" value="HET"/>
    <property type="match status" value="1"/>
</dbReference>
<dbReference type="PANTHER" id="PTHR33112:SF10">
    <property type="entry name" value="TOL"/>
    <property type="match status" value="1"/>
</dbReference>
<keyword evidence="3" id="KW-1185">Reference proteome</keyword>
<dbReference type="Proteomes" id="UP000490939">
    <property type="component" value="Unassembled WGS sequence"/>
</dbReference>
<comment type="caution">
    <text evidence="2">The sequence shown here is derived from an EMBL/GenBank/DDBJ whole genome shotgun (WGS) entry which is preliminary data.</text>
</comment>
<dbReference type="EMBL" id="WNWR01000519">
    <property type="protein sequence ID" value="KAE9975729.1"/>
    <property type="molecule type" value="Genomic_DNA"/>
</dbReference>
<organism evidence="2 3">
    <name type="scientific">Venturia inaequalis</name>
    <name type="common">Apple scab fungus</name>
    <dbReference type="NCBI Taxonomy" id="5025"/>
    <lineage>
        <taxon>Eukaryota</taxon>
        <taxon>Fungi</taxon>
        <taxon>Dikarya</taxon>
        <taxon>Ascomycota</taxon>
        <taxon>Pezizomycotina</taxon>
        <taxon>Dothideomycetes</taxon>
        <taxon>Pleosporomycetidae</taxon>
        <taxon>Venturiales</taxon>
        <taxon>Venturiaceae</taxon>
        <taxon>Venturia</taxon>
    </lineage>
</organism>
<proteinExistence type="predicted"/>
<accession>A0A8H3YW00</accession>
<sequence>MALCNVCLGIFKDTPLRFNDGPTFKTRFQKYFLPHHLTSDSLQASVRFACPICRQLRDMPNGVKNYSSSVTVRWPNYVASFLLLTFQSKDQADDDSETGKVIYTLEPRTGRDTHSPFSEVSGLDHCLSDCTGSDSTLQLIKSWEETCAKHHDCGLSNRTGWLPTRLLDVRQDRLRLVNPENLDARYTTLSHCWGRAWFLKLKERNMNALSHGFPIAFLPKTFQDAISVTRTLGIDFIWIDSLCIIQDSKDDWEKEASHMGRVYESSYCNLAATDACNATEGLFFKRNMGLLETFDVQVSWGIELLGLRVSGLYTLCPEGLVCLGDDPYMTTTSPLNDRGWVLQEQLLAPRNLSFGKKQVTWFCRECEACEAFPRGVLIEGWQEMEMGYISYHKVKQAIHGKAPDPDEGGAGRHTLYNSWIMIVMEYTSRNLTFGSDKLVALNGITNLMAQKMHCKNHAGILYRKDDTFTILQLLWLPIEPTHRPEEYRAPSWSWASVEGAIEFARLYKSESVMSTIEYMKVQTEAGNTSGQVIGGTLCITGPLASGTVFSKTHLPLVDRWDNDQGDGLLGRAGSTETDTDRFYDIIRQAFFLVMWRTRGTTWRTFWGLCLRRRQDGKFERLGRFIALDSTTTLLQKHAVIQTIEIV</sequence>
<gene>
    <name evidence="2" type="ORF">EG327_008347</name>
</gene>
<dbReference type="PANTHER" id="PTHR33112">
    <property type="entry name" value="DOMAIN PROTEIN, PUTATIVE-RELATED"/>
    <property type="match status" value="1"/>
</dbReference>
<name>A0A8H3YW00_VENIN</name>
<dbReference type="InterPro" id="IPR010730">
    <property type="entry name" value="HET"/>
</dbReference>
<feature type="domain" description="Heterokaryon incompatibility" evidence="1">
    <location>
        <begin position="186"/>
        <end position="344"/>
    </location>
</feature>
<evidence type="ECO:0000259" key="1">
    <source>
        <dbReference type="Pfam" id="PF06985"/>
    </source>
</evidence>
<protein>
    <recommendedName>
        <fullName evidence="1">Heterokaryon incompatibility domain-containing protein</fullName>
    </recommendedName>
</protein>